<keyword evidence="12" id="KW-1185">Reference proteome</keyword>
<feature type="binding site" description="axial binding residue" evidence="9">
    <location>
        <position position="142"/>
    </location>
    <ligand>
        <name>heme c</name>
        <dbReference type="ChEBI" id="CHEBI:61717"/>
        <label>2</label>
    </ligand>
    <ligandPart>
        <name>Fe</name>
        <dbReference type="ChEBI" id="CHEBI:18248"/>
    </ligandPart>
</feature>
<dbReference type="GO" id="GO:0009055">
    <property type="term" value="F:electron transfer activity"/>
    <property type="evidence" value="ECO:0007669"/>
    <property type="project" value="InterPro"/>
</dbReference>
<dbReference type="InterPro" id="IPR050597">
    <property type="entry name" value="Cytochrome_c_Oxidase_Subunit"/>
</dbReference>
<evidence type="ECO:0000256" key="5">
    <source>
        <dbReference type="ARBA" id="ARBA00022764"/>
    </source>
</evidence>
<evidence type="ECO:0000256" key="4">
    <source>
        <dbReference type="ARBA" id="ARBA00022723"/>
    </source>
</evidence>
<keyword evidence="5" id="KW-0574">Periplasm</keyword>
<dbReference type="PANTHER" id="PTHR33751:SF9">
    <property type="entry name" value="CYTOCHROME C4"/>
    <property type="match status" value="1"/>
</dbReference>
<comment type="caution">
    <text evidence="11">The sequence shown here is derived from an EMBL/GenBank/DDBJ whole genome shotgun (WGS) entry which is preliminary data.</text>
</comment>
<dbReference type="GO" id="GO:0020037">
    <property type="term" value="F:heme binding"/>
    <property type="evidence" value="ECO:0007669"/>
    <property type="project" value="InterPro"/>
</dbReference>
<proteinExistence type="predicted"/>
<feature type="domain" description="Cytochrome c" evidence="10">
    <location>
        <begin position="117"/>
        <end position="214"/>
    </location>
</feature>
<dbReference type="PROSITE" id="PS51007">
    <property type="entry name" value="CYTC"/>
    <property type="match status" value="1"/>
</dbReference>
<dbReference type="Gene3D" id="1.10.760.10">
    <property type="entry name" value="Cytochrome c-like domain"/>
    <property type="match status" value="2"/>
</dbReference>
<sequence length="217" mass="23483">MGRTMPPAKTTRCAAVGLVTACGIWIGPAASIGQNALLSCPTCHTAAPSDDDRIYPILNGQPAPYIARQLEAYREGLREHPQMQATAHALGPEGAIRQAKTYGDMPRPALQRSEDFQPVPDAERLVLDGDWSRGLPPCASCHGAPASEPPLVEQGFAREAPYLHGQPENYLALTLEAYAEGARKSDPMGRMRAFAEQLTPAERGALAQYYSSWEIIE</sequence>
<keyword evidence="4 9" id="KW-0479">Metal-binding</keyword>
<feature type="binding site" description="axial binding residue" evidence="9">
    <location>
        <position position="191"/>
    </location>
    <ligand>
        <name>heme c</name>
        <dbReference type="ChEBI" id="CHEBI:61717"/>
        <label>2</label>
    </ligand>
    <ligandPart>
        <name>Fe</name>
        <dbReference type="ChEBI" id="CHEBI:18248"/>
    </ligandPart>
</feature>
<evidence type="ECO:0000313" key="12">
    <source>
        <dbReference type="Proteomes" id="UP000326554"/>
    </source>
</evidence>
<evidence type="ECO:0000256" key="8">
    <source>
        <dbReference type="PIRSR" id="PIRSR000005-1"/>
    </source>
</evidence>
<feature type="binding site" description="covalent" evidence="8">
    <location>
        <position position="40"/>
    </location>
    <ligand>
        <name>heme c</name>
        <dbReference type="ChEBI" id="CHEBI:61717"/>
        <label>1</label>
    </ligand>
</feature>
<protein>
    <recommendedName>
        <fullName evidence="10">Cytochrome c domain-containing protein</fullName>
    </recommendedName>
</protein>
<keyword evidence="6" id="KW-0249">Electron transport</keyword>
<accession>A0A5J5GKX0</accession>
<feature type="binding site" description="axial binding residue" evidence="9">
    <location>
        <position position="83"/>
    </location>
    <ligand>
        <name>heme c</name>
        <dbReference type="ChEBI" id="CHEBI:61717"/>
        <label>1</label>
    </ligand>
    <ligandPart>
        <name>Fe</name>
        <dbReference type="ChEBI" id="CHEBI:18248"/>
    </ligandPart>
</feature>
<keyword evidence="2" id="KW-0813">Transport</keyword>
<dbReference type="EMBL" id="VYQE01000002">
    <property type="protein sequence ID" value="KAA9008855.1"/>
    <property type="molecule type" value="Genomic_DNA"/>
</dbReference>
<feature type="binding site" description="covalent" evidence="8">
    <location>
        <position position="141"/>
    </location>
    <ligand>
        <name>heme c</name>
        <dbReference type="ChEBI" id="CHEBI:61717"/>
        <label>2</label>
    </ligand>
</feature>
<evidence type="ECO:0000256" key="3">
    <source>
        <dbReference type="ARBA" id="ARBA00022617"/>
    </source>
</evidence>
<reference evidence="11 12" key="1">
    <citation type="submission" date="2019-09" db="EMBL/GenBank/DDBJ databases">
        <authorList>
            <person name="Park J.-S."/>
            <person name="Choi H.-J."/>
        </authorList>
    </citation>
    <scope>NUCLEOTIDE SEQUENCE [LARGE SCALE GENOMIC DNA]</scope>
    <source>
        <strain evidence="11 12">176SS1-4</strain>
    </source>
</reference>
<dbReference type="SUPFAM" id="SSF46626">
    <property type="entry name" value="Cytochrome c"/>
    <property type="match status" value="2"/>
</dbReference>
<feature type="binding site" description="axial binding residue" evidence="9">
    <location>
        <position position="44"/>
    </location>
    <ligand>
        <name>heme c</name>
        <dbReference type="ChEBI" id="CHEBI:61717"/>
        <label>1</label>
    </ligand>
    <ligandPart>
        <name>Fe</name>
        <dbReference type="ChEBI" id="CHEBI:18248"/>
    </ligandPart>
</feature>
<dbReference type="AlphaFoldDB" id="A0A5J5GKX0"/>
<dbReference type="GO" id="GO:0005506">
    <property type="term" value="F:iron ion binding"/>
    <property type="evidence" value="ECO:0007669"/>
    <property type="project" value="InterPro"/>
</dbReference>
<name>A0A5J5GKX0_9RHOB</name>
<keyword evidence="3 8" id="KW-0349">Heme</keyword>
<dbReference type="InterPro" id="IPR009056">
    <property type="entry name" value="Cyt_c-like_dom"/>
</dbReference>
<evidence type="ECO:0000256" key="6">
    <source>
        <dbReference type="ARBA" id="ARBA00022982"/>
    </source>
</evidence>
<evidence type="ECO:0000256" key="1">
    <source>
        <dbReference type="ARBA" id="ARBA00004418"/>
    </source>
</evidence>
<dbReference type="InterPro" id="IPR024167">
    <property type="entry name" value="Cytochrome_c4-like"/>
</dbReference>
<dbReference type="PIRSF" id="PIRSF000005">
    <property type="entry name" value="Cytochrome_c4"/>
    <property type="match status" value="1"/>
</dbReference>
<dbReference type="InterPro" id="IPR036909">
    <property type="entry name" value="Cyt_c-like_dom_sf"/>
</dbReference>
<organism evidence="11 12">
    <name type="scientific">Histidinibacterium aquaticum</name>
    <dbReference type="NCBI Taxonomy" id="2613962"/>
    <lineage>
        <taxon>Bacteria</taxon>
        <taxon>Pseudomonadati</taxon>
        <taxon>Pseudomonadota</taxon>
        <taxon>Alphaproteobacteria</taxon>
        <taxon>Rhodobacterales</taxon>
        <taxon>Paracoccaceae</taxon>
        <taxon>Histidinibacterium</taxon>
    </lineage>
</organism>
<comment type="subcellular location">
    <subcellularLocation>
        <location evidence="1">Periplasm</location>
    </subcellularLocation>
</comment>
<evidence type="ECO:0000256" key="2">
    <source>
        <dbReference type="ARBA" id="ARBA00022448"/>
    </source>
</evidence>
<evidence type="ECO:0000259" key="10">
    <source>
        <dbReference type="PROSITE" id="PS51007"/>
    </source>
</evidence>
<comment type="PTM">
    <text evidence="8">Binds 2 heme c groups covalently per subunit.</text>
</comment>
<evidence type="ECO:0000256" key="9">
    <source>
        <dbReference type="PIRSR" id="PIRSR000005-2"/>
    </source>
</evidence>
<dbReference type="Proteomes" id="UP000326554">
    <property type="component" value="Unassembled WGS sequence"/>
</dbReference>
<feature type="binding site" description="covalent" evidence="8">
    <location>
        <position position="43"/>
    </location>
    <ligand>
        <name>heme c</name>
        <dbReference type="ChEBI" id="CHEBI:61717"/>
        <label>1</label>
    </ligand>
</feature>
<evidence type="ECO:0000313" key="11">
    <source>
        <dbReference type="EMBL" id="KAA9008855.1"/>
    </source>
</evidence>
<feature type="binding site" description="covalent" evidence="8">
    <location>
        <position position="138"/>
    </location>
    <ligand>
        <name>heme c</name>
        <dbReference type="ChEBI" id="CHEBI:61717"/>
        <label>2</label>
    </ligand>
</feature>
<evidence type="ECO:0000256" key="7">
    <source>
        <dbReference type="ARBA" id="ARBA00023004"/>
    </source>
</evidence>
<gene>
    <name evidence="11" type="ORF">F3S47_06215</name>
</gene>
<dbReference type="GO" id="GO:0042597">
    <property type="term" value="C:periplasmic space"/>
    <property type="evidence" value="ECO:0007669"/>
    <property type="project" value="UniProtKB-SubCell"/>
</dbReference>
<dbReference type="PANTHER" id="PTHR33751">
    <property type="entry name" value="CBB3-TYPE CYTOCHROME C OXIDASE SUBUNIT FIXP"/>
    <property type="match status" value="1"/>
</dbReference>
<keyword evidence="7 9" id="KW-0408">Iron</keyword>